<accession>A0ABT6MHH0</accession>
<dbReference type="Proteomes" id="UP001160334">
    <property type="component" value="Unassembled WGS sequence"/>
</dbReference>
<sequence>MPRFPKVEDVLCEMLADLAPTVTRRDPNTPAPYIFIRRAGGNSDGITDRPVVRVEVLAGTRDESEDIAADVRDRILESGCTTAGGVLIDTATEITGTQQIPDFNPDERKVPATYRLSFRQLRH</sequence>
<gene>
    <name evidence="1" type="ORF">M2280_004041</name>
</gene>
<dbReference type="InterPro" id="IPR057003">
    <property type="entry name" value="Phage_tail_terminator_2"/>
</dbReference>
<reference evidence="1 2" key="1">
    <citation type="submission" date="2023-04" db="EMBL/GenBank/DDBJ databases">
        <title>Forest soil microbial communities from Buena Vista Peninsula, Colon Province, Panama.</title>
        <authorList>
            <person name="Bouskill N."/>
        </authorList>
    </citation>
    <scope>NUCLEOTIDE SEQUENCE [LARGE SCALE GENOMIC DNA]</scope>
    <source>
        <strain evidence="1 2">CFH S0262</strain>
    </source>
</reference>
<comment type="caution">
    <text evidence="1">The sequence shown here is derived from an EMBL/GenBank/DDBJ whole genome shotgun (WGS) entry which is preliminary data.</text>
</comment>
<organism evidence="1 2">
    <name type="scientific">Prescottella agglutinans</name>
    <dbReference type="NCBI Taxonomy" id="1644129"/>
    <lineage>
        <taxon>Bacteria</taxon>
        <taxon>Bacillati</taxon>
        <taxon>Actinomycetota</taxon>
        <taxon>Actinomycetes</taxon>
        <taxon>Mycobacteriales</taxon>
        <taxon>Nocardiaceae</taxon>
        <taxon>Prescottella</taxon>
    </lineage>
</organism>
<proteinExistence type="predicted"/>
<evidence type="ECO:0000313" key="1">
    <source>
        <dbReference type="EMBL" id="MDH6282804.1"/>
    </source>
</evidence>
<dbReference type="RefSeq" id="WP_280762100.1">
    <property type="nucleotide sequence ID" value="NZ_JARXVC010000011.1"/>
</dbReference>
<dbReference type="Pfam" id="PF23841">
    <property type="entry name" value="Phage_tail_terminator_2"/>
    <property type="match status" value="1"/>
</dbReference>
<name>A0ABT6MHH0_9NOCA</name>
<evidence type="ECO:0008006" key="3">
    <source>
        <dbReference type="Google" id="ProtNLM"/>
    </source>
</evidence>
<protein>
    <recommendedName>
        <fullName evidence="3">DUF3168 domain-containing protein</fullName>
    </recommendedName>
</protein>
<keyword evidence="2" id="KW-1185">Reference proteome</keyword>
<evidence type="ECO:0000313" key="2">
    <source>
        <dbReference type="Proteomes" id="UP001160334"/>
    </source>
</evidence>
<dbReference type="EMBL" id="JARXVC010000011">
    <property type="protein sequence ID" value="MDH6282804.1"/>
    <property type="molecule type" value="Genomic_DNA"/>
</dbReference>